<dbReference type="InParanoid" id="A0A6P8IR76"/>
<evidence type="ECO:0000256" key="1">
    <source>
        <dbReference type="ARBA" id="ARBA00004141"/>
    </source>
</evidence>
<comment type="similarity">
    <text evidence="3 7">Belongs to the PRA1 family.</text>
</comment>
<keyword evidence="4 7" id="KW-0812">Transmembrane</keyword>
<dbReference type="GO" id="GO:0016020">
    <property type="term" value="C:membrane"/>
    <property type="evidence" value="ECO:0007669"/>
    <property type="project" value="UniProtKB-SubCell"/>
</dbReference>
<feature type="transmembrane region" description="Helical" evidence="7">
    <location>
        <begin position="76"/>
        <end position="109"/>
    </location>
</feature>
<dbReference type="Pfam" id="PF03208">
    <property type="entry name" value="PRA1"/>
    <property type="match status" value="1"/>
</dbReference>
<dbReference type="GO" id="GO:0005794">
    <property type="term" value="C:Golgi apparatus"/>
    <property type="evidence" value="ECO:0007669"/>
    <property type="project" value="TreeGrafter"/>
</dbReference>
<keyword evidence="5 7" id="KW-1133">Transmembrane helix</keyword>
<dbReference type="PANTHER" id="PTHR19317">
    <property type="entry name" value="PRENYLATED RAB ACCEPTOR 1-RELATED"/>
    <property type="match status" value="1"/>
</dbReference>
<evidence type="ECO:0000256" key="6">
    <source>
        <dbReference type="ARBA" id="ARBA00023136"/>
    </source>
</evidence>
<feature type="transmembrane region" description="Helical" evidence="7">
    <location>
        <begin position="130"/>
        <end position="163"/>
    </location>
</feature>
<evidence type="ECO:0000256" key="5">
    <source>
        <dbReference type="ARBA" id="ARBA00022989"/>
    </source>
</evidence>
<comment type="subcellular location">
    <subcellularLocation>
        <location evidence="2">Cytoplasmic vesicle</location>
        <location evidence="2">Secretory vesicle</location>
        <location evidence="2">Synaptic vesicle</location>
    </subcellularLocation>
    <subcellularLocation>
        <location evidence="1 7">Membrane</location>
        <topology evidence="1 7">Multi-pass membrane protein</topology>
    </subcellularLocation>
</comment>
<dbReference type="InterPro" id="IPR004895">
    <property type="entry name" value="Prenylated_rab_accept_PRA1"/>
</dbReference>
<organism evidence="8 9">
    <name type="scientific">Actinia tenebrosa</name>
    <name type="common">Australian red waratah sea anemone</name>
    <dbReference type="NCBI Taxonomy" id="6105"/>
    <lineage>
        <taxon>Eukaryota</taxon>
        <taxon>Metazoa</taxon>
        <taxon>Cnidaria</taxon>
        <taxon>Anthozoa</taxon>
        <taxon>Hexacorallia</taxon>
        <taxon>Actiniaria</taxon>
        <taxon>Actiniidae</taxon>
        <taxon>Actinia</taxon>
    </lineage>
</organism>
<evidence type="ECO:0000256" key="3">
    <source>
        <dbReference type="ARBA" id="ARBA00006483"/>
    </source>
</evidence>
<sequence length="186" mass="20601">MADDKDTTELTGDIEMAAPITKSSQFTLAKEWLSKRRATMKPWREFLSTSKFSKPKSIAEVGRRVVKNLEEYQSNYILMVLLITVYCVVTNPLLLIAISIGGGGCWYLSFKNEGRTIKILGREFSVMEQYGVIALLCLPLLFLASAGSTVFWIIGASVFTILLHASFLSGSSSPDSNAFDLEMQPV</sequence>
<keyword evidence="6 7" id="KW-0472">Membrane</keyword>
<evidence type="ECO:0000256" key="4">
    <source>
        <dbReference type="ARBA" id="ARBA00022692"/>
    </source>
</evidence>
<name>A0A6P8IR76_ACTTE</name>
<evidence type="ECO:0000256" key="2">
    <source>
        <dbReference type="ARBA" id="ARBA00004234"/>
    </source>
</evidence>
<evidence type="ECO:0000256" key="7">
    <source>
        <dbReference type="RuleBase" id="RU363107"/>
    </source>
</evidence>
<dbReference type="AlphaFoldDB" id="A0A6P8IR76"/>
<evidence type="ECO:0000313" key="8">
    <source>
        <dbReference type="Proteomes" id="UP000515163"/>
    </source>
</evidence>
<proteinExistence type="inferred from homology"/>
<keyword evidence="8" id="KW-1185">Reference proteome</keyword>
<dbReference type="GO" id="GO:0008021">
    <property type="term" value="C:synaptic vesicle"/>
    <property type="evidence" value="ECO:0007669"/>
    <property type="project" value="UniProtKB-SubCell"/>
</dbReference>
<dbReference type="Proteomes" id="UP000515163">
    <property type="component" value="Unplaced"/>
</dbReference>
<gene>
    <name evidence="9" type="primary">LOC116303501</name>
</gene>
<protein>
    <recommendedName>
        <fullName evidence="7">PRA1 family protein</fullName>
    </recommendedName>
</protein>
<dbReference type="KEGG" id="aten:116303501"/>
<accession>A0A6P8IR76</accession>
<reference evidence="9" key="1">
    <citation type="submission" date="2025-08" db="UniProtKB">
        <authorList>
            <consortium name="RefSeq"/>
        </authorList>
    </citation>
    <scope>IDENTIFICATION</scope>
    <source>
        <tissue evidence="9">Tentacle</tissue>
    </source>
</reference>
<dbReference type="GeneID" id="116303501"/>
<dbReference type="OrthoDB" id="63113at2759"/>
<evidence type="ECO:0000313" key="9">
    <source>
        <dbReference type="RefSeq" id="XP_031568915.1"/>
    </source>
</evidence>
<dbReference type="FunCoup" id="A0A6P8IR76">
    <property type="interactions" value="637"/>
</dbReference>
<dbReference type="PANTHER" id="PTHR19317:SF0">
    <property type="entry name" value="PRENYLATED RAB ACCEPTOR PROTEIN 1"/>
    <property type="match status" value="1"/>
</dbReference>
<dbReference type="RefSeq" id="XP_031568915.1">
    <property type="nucleotide sequence ID" value="XM_031713055.1"/>
</dbReference>